<keyword evidence="2" id="KW-1185">Reference proteome</keyword>
<protein>
    <submittedName>
        <fullName evidence="1">Putative lipoprotein</fullName>
    </submittedName>
</protein>
<dbReference type="EMBL" id="CP028339">
    <property type="protein sequence ID" value="AVR89974.1"/>
    <property type="molecule type" value="Genomic_DNA"/>
</dbReference>
<keyword evidence="1" id="KW-0449">Lipoprotein</keyword>
<proteinExistence type="predicted"/>
<reference evidence="1 2" key="1">
    <citation type="submission" date="2018-03" db="EMBL/GenBank/DDBJ databases">
        <title>Complete genome sequence of Thauera aromatica, a model organism for studying aromatic compound degradation under denitrifying conditions.</title>
        <authorList>
            <person name="Lo H.-Y."/>
            <person name="Goris T."/>
            <person name="Boll M."/>
            <person name="Mueller J.A."/>
        </authorList>
    </citation>
    <scope>NUCLEOTIDE SEQUENCE [LARGE SCALE GENOMIC DNA]</scope>
    <source>
        <strain evidence="1 2">K172</strain>
    </source>
</reference>
<dbReference type="AlphaFoldDB" id="A0A2R4BRZ7"/>
<evidence type="ECO:0000313" key="1">
    <source>
        <dbReference type="EMBL" id="AVR89974.1"/>
    </source>
</evidence>
<evidence type="ECO:0000313" key="2">
    <source>
        <dbReference type="Proteomes" id="UP000241885"/>
    </source>
</evidence>
<gene>
    <name evidence="1" type="ORF">Tharo_3093</name>
</gene>
<dbReference type="Proteomes" id="UP000241885">
    <property type="component" value="Chromosome"/>
</dbReference>
<accession>A0A2R4BRZ7</accession>
<organism evidence="1 2">
    <name type="scientific">Thauera aromatica K172</name>
    <dbReference type="NCBI Taxonomy" id="44139"/>
    <lineage>
        <taxon>Bacteria</taxon>
        <taxon>Pseudomonadati</taxon>
        <taxon>Pseudomonadota</taxon>
        <taxon>Betaproteobacteria</taxon>
        <taxon>Rhodocyclales</taxon>
        <taxon>Zoogloeaceae</taxon>
        <taxon>Thauera</taxon>
    </lineage>
</organism>
<dbReference type="KEGG" id="tak:Tharo_3093"/>
<name>A0A2R4BRZ7_THAAR</name>
<sequence>MMDAISRAGERGCSGGRSAFLRLLCSLCMAAALFQLGACTTLAPPRPYTTEAEARAARGEPARRWANDDGTTTLEYPTQPNGDTCLMVQVDQGGIVLRQWDALAPENLARVERGLDKEQVSRLLGSHRSEQRFRNSGEEVWDWNIRNDGPGIATLFNVHFIDGKVVRTSQTYVFPREGAVHGAWGGYYGYPWGWGVGWGYPRPFHPYPFGHPFFW</sequence>